<dbReference type="Pfam" id="PF13392">
    <property type="entry name" value="HNH_3"/>
    <property type="match status" value="1"/>
</dbReference>
<dbReference type="InterPro" id="IPR003615">
    <property type="entry name" value="HNH_nuc"/>
</dbReference>
<keyword evidence="3" id="KW-0540">Nuclease</keyword>
<dbReference type="InterPro" id="IPR016177">
    <property type="entry name" value="DNA-bd_dom_sf"/>
</dbReference>
<dbReference type="RefSeq" id="WP_108090076.1">
    <property type="nucleotide sequence ID" value="NZ_PZPP01000010.1"/>
</dbReference>
<dbReference type="SMART" id="SM00507">
    <property type="entry name" value="HNHc"/>
    <property type="match status" value="1"/>
</dbReference>
<dbReference type="GO" id="GO:0004519">
    <property type="term" value="F:endonuclease activity"/>
    <property type="evidence" value="ECO:0007669"/>
    <property type="project" value="UniProtKB-KW"/>
</dbReference>
<keyword evidence="3" id="KW-0378">Hydrolase</keyword>
<feature type="region of interest" description="Disordered" evidence="1">
    <location>
        <begin position="141"/>
        <end position="173"/>
    </location>
</feature>
<evidence type="ECO:0000256" key="1">
    <source>
        <dbReference type="SAM" id="MobiDB-lite"/>
    </source>
</evidence>
<accession>A0A2T4Y177</accession>
<name>A0A2T4Y177_ENTCL</name>
<comment type="caution">
    <text evidence="3">The sequence shown here is derived from an EMBL/GenBank/DDBJ whole genome shotgun (WGS) entry which is preliminary data.</text>
</comment>
<organism evidence="3 4">
    <name type="scientific">Enterobacter cloacae</name>
    <dbReference type="NCBI Taxonomy" id="550"/>
    <lineage>
        <taxon>Bacteria</taxon>
        <taxon>Pseudomonadati</taxon>
        <taxon>Pseudomonadota</taxon>
        <taxon>Gammaproteobacteria</taxon>
        <taxon>Enterobacterales</taxon>
        <taxon>Enterobacteriaceae</taxon>
        <taxon>Enterobacter</taxon>
        <taxon>Enterobacter cloacae complex</taxon>
    </lineage>
</organism>
<feature type="compositionally biased region" description="Basic and acidic residues" evidence="1">
    <location>
        <begin position="141"/>
        <end position="152"/>
    </location>
</feature>
<proteinExistence type="predicted"/>
<dbReference type="EMBL" id="PZPP01000010">
    <property type="protein sequence ID" value="PTM35928.1"/>
    <property type="molecule type" value="Genomic_DNA"/>
</dbReference>
<evidence type="ECO:0000313" key="4">
    <source>
        <dbReference type="Proteomes" id="UP000241614"/>
    </source>
</evidence>
<reference evidence="3 4" key="1">
    <citation type="submission" date="2018-04" db="EMBL/GenBank/DDBJ databases">
        <title>Genome sequencing reveals highly heavy metal resistance and biotechnology application of the novel Enterobacter cloacae amazonensis isolated from wastewater river in Manaus - Amazonas.</title>
        <authorList>
            <person name="Astolfi M.C.T."/>
            <person name="Carvalho E.B.D.S."/>
            <person name="Lacerda L.B."/>
            <person name="Pinto M.V."/>
            <person name="Nogueira V.B."/>
            <person name="Barros A.M."/>
            <person name="Astolfi-Filho S."/>
        </authorList>
    </citation>
    <scope>NUCLEOTIDE SEQUENCE [LARGE SCALE GENOMIC DNA]</scope>
    <source>
        <strain evidence="4">amazonensis</strain>
    </source>
</reference>
<dbReference type="OrthoDB" id="388551at2"/>
<dbReference type="SUPFAM" id="SSF54060">
    <property type="entry name" value="His-Me finger endonucleases"/>
    <property type="match status" value="1"/>
</dbReference>
<dbReference type="SUPFAM" id="SSF54171">
    <property type="entry name" value="DNA-binding domain"/>
    <property type="match status" value="1"/>
</dbReference>
<evidence type="ECO:0000313" key="3">
    <source>
        <dbReference type="EMBL" id="PTM35928.1"/>
    </source>
</evidence>
<keyword evidence="3" id="KW-0255">Endonuclease</keyword>
<feature type="domain" description="HNH nuclease" evidence="2">
    <location>
        <begin position="44"/>
        <end position="92"/>
    </location>
</feature>
<dbReference type="Proteomes" id="UP000241614">
    <property type="component" value="Unassembled WGS sequence"/>
</dbReference>
<sequence length="173" mass="19820">MHNWSDIFSIVDGNLVWAIKPANRVKIGDVAGCLSDGYRRFEYSGCQYLAHRIVWEMINGPIPEGMEVDHINHVRADNRIENLRLISQSDNTRNKSLPSTNTSGEIGIHWNKKLSKWHVQINADGKRKFVGVYESMEEAKQARDKAKAEHGYHANHGLPNSHCYQQLREKQEA</sequence>
<dbReference type="GO" id="GO:0003677">
    <property type="term" value="F:DNA binding"/>
    <property type="evidence" value="ECO:0007669"/>
    <property type="project" value="InterPro"/>
</dbReference>
<dbReference type="InterPro" id="IPR044925">
    <property type="entry name" value="His-Me_finger_sf"/>
</dbReference>
<dbReference type="AlphaFoldDB" id="A0A2T4Y177"/>
<protein>
    <submittedName>
        <fullName evidence="3">HNH endonuclease</fullName>
    </submittedName>
</protein>
<evidence type="ECO:0000259" key="2">
    <source>
        <dbReference type="SMART" id="SM00507"/>
    </source>
</evidence>
<gene>
    <name evidence="3" type="ORF">DA103_09105</name>
</gene>
<dbReference type="Gene3D" id="3.90.75.20">
    <property type="match status" value="1"/>
</dbReference>